<evidence type="ECO:0000313" key="2">
    <source>
        <dbReference type="Proteomes" id="UP001597299"/>
    </source>
</evidence>
<accession>A0ABW4YSV2</accession>
<proteinExistence type="predicted"/>
<dbReference type="Proteomes" id="UP001597299">
    <property type="component" value="Unassembled WGS sequence"/>
</dbReference>
<reference evidence="2" key="1">
    <citation type="journal article" date="2019" name="Int. J. Syst. Evol. Microbiol.">
        <title>The Global Catalogue of Microorganisms (GCM) 10K type strain sequencing project: providing services to taxonomists for standard genome sequencing and annotation.</title>
        <authorList>
            <consortium name="The Broad Institute Genomics Platform"/>
            <consortium name="The Broad Institute Genome Sequencing Center for Infectious Disease"/>
            <person name="Wu L."/>
            <person name="Ma J."/>
        </authorList>
    </citation>
    <scope>NUCLEOTIDE SEQUENCE [LARGE SCALE GENOMIC DNA]</scope>
    <source>
        <strain evidence="2">CCM 7435</strain>
    </source>
</reference>
<protein>
    <submittedName>
        <fullName evidence="1">Uncharacterized protein</fullName>
    </submittedName>
</protein>
<organism evidence="1 2">
    <name type="scientific">Ancylobacter oerskovii</name>
    <dbReference type="NCBI Taxonomy" id="459519"/>
    <lineage>
        <taxon>Bacteria</taxon>
        <taxon>Pseudomonadati</taxon>
        <taxon>Pseudomonadota</taxon>
        <taxon>Alphaproteobacteria</taxon>
        <taxon>Hyphomicrobiales</taxon>
        <taxon>Xanthobacteraceae</taxon>
        <taxon>Ancylobacter</taxon>
    </lineage>
</organism>
<evidence type="ECO:0000313" key="1">
    <source>
        <dbReference type="EMBL" id="MFD2139346.1"/>
    </source>
</evidence>
<sequence>MTAHTLSHGLLRHRLVVEADAHPNLMLRLLEPFAVHDVQPTRVRMDGPADGAVDMADLGLLRAEIAFTAPVEVAERLWSRIDVMVPVRASHLVSTAVSPAASEAAA</sequence>
<gene>
    <name evidence="1" type="ORF">ACFSNC_02950</name>
</gene>
<name>A0ABW4YSV2_9HYPH</name>
<comment type="caution">
    <text evidence="1">The sequence shown here is derived from an EMBL/GenBank/DDBJ whole genome shotgun (WGS) entry which is preliminary data.</text>
</comment>
<dbReference type="RefSeq" id="WP_213352270.1">
    <property type="nucleotide sequence ID" value="NZ_JAHBGB010000019.1"/>
</dbReference>
<keyword evidence="2" id="KW-1185">Reference proteome</keyword>
<dbReference type="EMBL" id="JBHUHD010000001">
    <property type="protein sequence ID" value="MFD2139346.1"/>
    <property type="molecule type" value="Genomic_DNA"/>
</dbReference>